<dbReference type="RefSeq" id="WP_254155327.1">
    <property type="nucleotide sequence ID" value="NZ_JAHESD010000054.1"/>
</dbReference>
<sequence length="175" mass="20805">MKKVDDFISVYNEYLKEKANRFDDVELILKKEGLNDNSFKSPIQYFLEAFKFPSVYNYSGFCFINRPAPTSDDFIHFATHIDYSLLYVHCISDGKVYLWDQEYDRIEWSCSESLSVFFESMSAIMQTKIKMLQTGTYDLDQEYLRSVFRYCLTLNDNKEEYKTFYEHLLGIDTEG</sequence>
<protein>
    <recommendedName>
        <fullName evidence="3">SMI1/KNR4 family protein</fullName>
    </recommendedName>
</protein>
<evidence type="ECO:0000313" key="1">
    <source>
        <dbReference type="EMBL" id="MBT1705379.1"/>
    </source>
</evidence>
<accession>A0ABS5VXB0</accession>
<organism evidence="1 2">
    <name type="scientific">Chryseosolibacter indicus</name>
    <dbReference type="NCBI Taxonomy" id="2782351"/>
    <lineage>
        <taxon>Bacteria</taxon>
        <taxon>Pseudomonadati</taxon>
        <taxon>Bacteroidota</taxon>
        <taxon>Cytophagia</taxon>
        <taxon>Cytophagales</taxon>
        <taxon>Chryseotaleaceae</taxon>
        <taxon>Chryseosolibacter</taxon>
    </lineage>
</organism>
<evidence type="ECO:0000313" key="2">
    <source>
        <dbReference type="Proteomes" id="UP000772618"/>
    </source>
</evidence>
<gene>
    <name evidence="1" type="ORF">KK060_18960</name>
</gene>
<evidence type="ECO:0008006" key="3">
    <source>
        <dbReference type="Google" id="ProtNLM"/>
    </source>
</evidence>
<dbReference type="Proteomes" id="UP000772618">
    <property type="component" value="Unassembled WGS sequence"/>
</dbReference>
<comment type="caution">
    <text evidence="1">The sequence shown here is derived from an EMBL/GenBank/DDBJ whole genome shotgun (WGS) entry which is preliminary data.</text>
</comment>
<keyword evidence="2" id="KW-1185">Reference proteome</keyword>
<proteinExistence type="predicted"/>
<dbReference type="EMBL" id="JAHESD010000054">
    <property type="protein sequence ID" value="MBT1705379.1"/>
    <property type="molecule type" value="Genomic_DNA"/>
</dbReference>
<reference evidence="1 2" key="1">
    <citation type="submission" date="2021-05" db="EMBL/GenBank/DDBJ databases">
        <title>A Polyphasic approach of four new species of the genus Ohtaekwangia: Ohtaekwangia histidinii sp. nov., Ohtaekwangia cretensis sp. nov., Ohtaekwangia indiensis sp. nov., Ohtaekwangia reichenbachii sp. nov. from diverse environment.</title>
        <authorList>
            <person name="Octaviana S."/>
        </authorList>
    </citation>
    <scope>NUCLEOTIDE SEQUENCE [LARGE SCALE GENOMIC DNA]</scope>
    <source>
        <strain evidence="1 2">PWU20</strain>
    </source>
</reference>
<name>A0ABS5VXB0_9BACT</name>